<dbReference type="GO" id="GO:0000977">
    <property type="term" value="F:RNA polymerase II transcription regulatory region sequence-specific DNA binding"/>
    <property type="evidence" value="ECO:0007669"/>
    <property type="project" value="TreeGrafter"/>
</dbReference>
<dbReference type="PROSITE" id="PS50157">
    <property type="entry name" value="ZINC_FINGER_C2H2_2"/>
    <property type="match status" value="5"/>
</dbReference>
<dbReference type="SMART" id="SM00355">
    <property type="entry name" value="ZnF_C2H2"/>
    <property type="match status" value="9"/>
</dbReference>
<evidence type="ECO:0000313" key="8">
    <source>
        <dbReference type="Proteomes" id="UP000053766"/>
    </source>
</evidence>
<dbReference type="OrthoDB" id="10014897at2759"/>
<keyword evidence="1" id="KW-0479">Metal-binding</keyword>
<proteinExistence type="predicted"/>
<keyword evidence="4" id="KW-0862">Zinc</keyword>
<dbReference type="EMBL" id="KN716180">
    <property type="protein sequence ID" value="KJH51577.1"/>
    <property type="molecule type" value="Genomic_DNA"/>
</dbReference>
<organism evidence="7 8">
    <name type="scientific">Dictyocaulus viviparus</name>
    <name type="common">Bovine lungworm</name>
    <dbReference type="NCBI Taxonomy" id="29172"/>
    <lineage>
        <taxon>Eukaryota</taxon>
        <taxon>Metazoa</taxon>
        <taxon>Ecdysozoa</taxon>
        <taxon>Nematoda</taxon>
        <taxon>Chromadorea</taxon>
        <taxon>Rhabditida</taxon>
        <taxon>Rhabditina</taxon>
        <taxon>Rhabditomorpha</taxon>
        <taxon>Strongyloidea</taxon>
        <taxon>Metastrongylidae</taxon>
        <taxon>Dictyocaulus</taxon>
    </lineage>
</organism>
<evidence type="ECO:0000256" key="5">
    <source>
        <dbReference type="PROSITE-ProRule" id="PRU00042"/>
    </source>
</evidence>
<dbReference type="PROSITE" id="PS00028">
    <property type="entry name" value="ZINC_FINGER_C2H2_1"/>
    <property type="match status" value="8"/>
</dbReference>
<accession>A0A0D8Y5V2</accession>
<evidence type="ECO:0000256" key="1">
    <source>
        <dbReference type="ARBA" id="ARBA00022723"/>
    </source>
</evidence>
<evidence type="ECO:0000256" key="3">
    <source>
        <dbReference type="ARBA" id="ARBA00022771"/>
    </source>
</evidence>
<evidence type="ECO:0000256" key="4">
    <source>
        <dbReference type="ARBA" id="ARBA00022833"/>
    </source>
</evidence>
<protein>
    <submittedName>
        <fullName evidence="7">Zinc finger, C2H2 type</fullName>
    </submittedName>
</protein>
<dbReference type="GO" id="GO:0005634">
    <property type="term" value="C:nucleus"/>
    <property type="evidence" value="ECO:0007669"/>
    <property type="project" value="TreeGrafter"/>
</dbReference>
<evidence type="ECO:0000256" key="2">
    <source>
        <dbReference type="ARBA" id="ARBA00022737"/>
    </source>
</evidence>
<reference evidence="7 8" key="1">
    <citation type="submission" date="2013-11" db="EMBL/GenBank/DDBJ databases">
        <title>Draft genome of the bovine lungworm Dictyocaulus viviparus.</title>
        <authorList>
            <person name="Mitreva M."/>
        </authorList>
    </citation>
    <scope>NUCLEOTIDE SEQUENCE [LARGE SCALE GENOMIC DNA]</scope>
    <source>
        <strain evidence="7 8">HannoverDv2000</strain>
    </source>
</reference>
<gene>
    <name evidence="7" type="ORF">DICVIV_02210</name>
</gene>
<dbReference type="InterPro" id="IPR036236">
    <property type="entry name" value="Znf_C2H2_sf"/>
</dbReference>
<dbReference type="SUPFAM" id="SSF57667">
    <property type="entry name" value="beta-beta-alpha zinc fingers"/>
    <property type="match status" value="3"/>
</dbReference>
<feature type="domain" description="C2H2-type" evidence="6">
    <location>
        <begin position="152"/>
        <end position="180"/>
    </location>
</feature>
<dbReference type="PANTHER" id="PTHR24409:SF295">
    <property type="entry name" value="AZ2-RELATED"/>
    <property type="match status" value="1"/>
</dbReference>
<keyword evidence="2" id="KW-0677">Repeat</keyword>
<dbReference type="Gene3D" id="3.30.160.60">
    <property type="entry name" value="Classic Zinc Finger"/>
    <property type="match status" value="3"/>
</dbReference>
<dbReference type="Proteomes" id="UP000053766">
    <property type="component" value="Unassembled WGS sequence"/>
</dbReference>
<dbReference type="InterPro" id="IPR013087">
    <property type="entry name" value="Znf_C2H2_type"/>
</dbReference>
<dbReference type="Pfam" id="PF13894">
    <property type="entry name" value="zf-C2H2_4"/>
    <property type="match status" value="1"/>
</dbReference>
<dbReference type="PANTHER" id="PTHR24409">
    <property type="entry name" value="ZINC FINGER PROTEIN 142"/>
    <property type="match status" value="1"/>
</dbReference>
<evidence type="ECO:0000313" key="7">
    <source>
        <dbReference type="EMBL" id="KJH51577.1"/>
    </source>
</evidence>
<keyword evidence="8" id="KW-1185">Reference proteome</keyword>
<dbReference type="AlphaFoldDB" id="A0A0D8Y5V2"/>
<reference evidence="8" key="2">
    <citation type="journal article" date="2016" name="Sci. Rep.">
        <title>Dictyocaulus viviparus genome, variome and transcriptome elucidate lungworm biology and support future intervention.</title>
        <authorList>
            <person name="McNulty S.N."/>
            <person name="Strube C."/>
            <person name="Rosa B.A."/>
            <person name="Martin J.C."/>
            <person name="Tyagi R."/>
            <person name="Choi Y.J."/>
            <person name="Wang Q."/>
            <person name="Hallsworth Pepin K."/>
            <person name="Zhang X."/>
            <person name="Ozersky P."/>
            <person name="Wilson R.K."/>
            <person name="Sternberg P.W."/>
            <person name="Gasser R.B."/>
            <person name="Mitreva M."/>
        </authorList>
    </citation>
    <scope>NUCLEOTIDE SEQUENCE [LARGE SCALE GENOMIC DNA]</scope>
    <source>
        <strain evidence="8">HannoverDv2000</strain>
    </source>
</reference>
<dbReference type="GO" id="GO:0008270">
    <property type="term" value="F:zinc ion binding"/>
    <property type="evidence" value="ECO:0007669"/>
    <property type="project" value="UniProtKB-KW"/>
</dbReference>
<sequence length="313" mass="35765">MREQSSEKSDTPEPSFERNGLIPNNYIAKELRILYCSVCDEKCYGEDALDEHRLFSHCKVPRADACATCQAPLTTADDFEKHTRMHTTDFYMHCAVCRQSIRNETQLTLHCKFHMERRCENEDVEQTCAICGKVLLNRYQLNVHLMEHDERRCCPHCLRPFALAQHLLSHVVEEHNEEQPLHCCNMCDESFRFSVQLENHLLKHIAEPEIGSNSDTTSPSESFVCQQCSTVFLSSTALISHIRSHSDSLKRCPLCGLSFNTASRFENHVRKHASTSNCVCQICGDGFANRDVLELHMQIHKGNLELGAHTLLS</sequence>
<keyword evidence="3 5" id="KW-0863">Zinc-finger</keyword>
<feature type="domain" description="C2H2-type" evidence="6">
    <location>
        <begin position="278"/>
        <end position="305"/>
    </location>
</feature>
<feature type="domain" description="C2H2-type" evidence="6">
    <location>
        <begin position="182"/>
        <end position="209"/>
    </location>
</feature>
<name>A0A0D8Y5V2_DICVI</name>
<feature type="domain" description="C2H2-type" evidence="6">
    <location>
        <begin position="250"/>
        <end position="277"/>
    </location>
</feature>
<evidence type="ECO:0000259" key="6">
    <source>
        <dbReference type="PROSITE" id="PS50157"/>
    </source>
</evidence>
<feature type="domain" description="C2H2-type" evidence="6">
    <location>
        <begin position="223"/>
        <end position="250"/>
    </location>
</feature>
<dbReference type="STRING" id="29172.A0A0D8Y5V2"/>
<dbReference type="GO" id="GO:0000981">
    <property type="term" value="F:DNA-binding transcription factor activity, RNA polymerase II-specific"/>
    <property type="evidence" value="ECO:0007669"/>
    <property type="project" value="TreeGrafter"/>
</dbReference>